<dbReference type="InParanoid" id="A0A1C7MYC7"/>
<dbReference type="AlphaFoldDB" id="A0A1C7MYC7"/>
<accession>A0A1C7MYC7</accession>
<protein>
    <submittedName>
        <fullName evidence="1">Uncharacterized protein</fullName>
    </submittedName>
</protein>
<gene>
    <name evidence="1" type="ORF">A0J61_10111</name>
</gene>
<keyword evidence="2" id="KW-1185">Reference proteome</keyword>
<sequence length="133" mass="15128">MILSCRQIHFEGVYYSATKRAGGRIAFADNHRIALWIAENALNVATDLFRHIQIPNLYMSILWVLASLISSTSRAIFTEDCANYTINNLGIAGHPILRLPRASSQVAVQEFAKELFFFGKSCVWYIDKYGFYD</sequence>
<reference evidence="1 2" key="1">
    <citation type="submission" date="2016-03" db="EMBL/GenBank/DDBJ databases">
        <title>Choanephora cucurbitarum.</title>
        <authorList>
            <person name="Min B."/>
            <person name="Park H."/>
            <person name="Park J.-H."/>
            <person name="Shin H.-D."/>
            <person name="Choi I.-G."/>
        </authorList>
    </citation>
    <scope>NUCLEOTIDE SEQUENCE [LARGE SCALE GENOMIC DNA]</scope>
    <source>
        <strain evidence="1 2">KUS-F28377</strain>
    </source>
</reference>
<evidence type="ECO:0000313" key="1">
    <source>
        <dbReference type="EMBL" id="OBZ81840.1"/>
    </source>
</evidence>
<name>A0A1C7MYC7_9FUNG</name>
<comment type="caution">
    <text evidence="1">The sequence shown here is derived from an EMBL/GenBank/DDBJ whole genome shotgun (WGS) entry which is preliminary data.</text>
</comment>
<dbReference type="Proteomes" id="UP000093000">
    <property type="component" value="Unassembled WGS sequence"/>
</dbReference>
<evidence type="ECO:0000313" key="2">
    <source>
        <dbReference type="Proteomes" id="UP000093000"/>
    </source>
</evidence>
<dbReference type="EMBL" id="LUGH01001037">
    <property type="protein sequence ID" value="OBZ81840.1"/>
    <property type="molecule type" value="Genomic_DNA"/>
</dbReference>
<proteinExistence type="predicted"/>
<organism evidence="1 2">
    <name type="scientific">Choanephora cucurbitarum</name>
    <dbReference type="NCBI Taxonomy" id="101091"/>
    <lineage>
        <taxon>Eukaryota</taxon>
        <taxon>Fungi</taxon>
        <taxon>Fungi incertae sedis</taxon>
        <taxon>Mucoromycota</taxon>
        <taxon>Mucoromycotina</taxon>
        <taxon>Mucoromycetes</taxon>
        <taxon>Mucorales</taxon>
        <taxon>Mucorineae</taxon>
        <taxon>Choanephoraceae</taxon>
        <taxon>Choanephoroideae</taxon>
        <taxon>Choanephora</taxon>
    </lineage>
</organism>